<evidence type="ECO:0000313" key="9">
    <source>
        <dbReference type="EMBL" id="KAF3842640.1"/>
    </source>
</evidence>
<evidence type="ECO:0000256" key="2">
    <source>
        <dbReference type="ARBA" id="ARBA00022525"/>
    </source>
</evidence>
<feature type="domain" description="VWFA" evidence="8">
    <location>
        <begin position="806"/>
        <end position="978"/>
    </location>
</feature>
<dbReference type="PROSITE" id="PS50234">
    <property type="entry name" value="VWFA"/>
    <property type="match status" value="10"/>
</dbReference>
<keyword evidence="7" id="KW-0176">Collagen</keyword>
<feature type="domain" description="VWFA" evidence="8">
    <location>
        <begin position="1224"/>
        <end position="1315"/>
    </location>
</feature>
<evidence type="ECO:0000256" key="6">
    <source>
        <dbReference type="ARBA" id="ARBA00022889"/>
    </source>
</evidence>
<feature type="domain" description="VWFA" evidence="8">
    <location>
        <begin position="1528"/>
        <end position="1704"/>
    </location>
</feature>
<keyword evidence="5" id="KW-0677">Repeat</keyword>
<organism evidence="9 10">
    <name type="scientific">Dissostichus mawsoni</name>
    <name type="common">Antarctic cod</name>
    <dbReference type="NCBI Taxonomy" id="36200"/>
    <lineage>
        <taxon>Eukaryota</taxon>
        <taxon>Metazoa</taxon>
        <taxon>Chordata</taxon>
        <taxon>Craniata</taxon>
        <taxon>Vertebrata</taxon>
        <taxon>Euteleostomi</taxon>
        <taxon>Actinopterygii</taxon>
        <taxon>Neopterygii</taxon>
        <taxon>Teleostei</taxon>
        <taxon>Neoteleostei</taxon>
        <taxon>Acanthomorphata</taxon>
        <taxon>Eupercaria</taxon>
        <taxon>Perciformes</taxon>
        <taxon>Notothenioidei</taxon>
        <taxon>Nototheniidae</taxon>
        <taxon>Dissostichus</taxon>
    </lineage>
</organism>
<evidence type="ECO:0000256" key="5">
    <source>
        <dbReference type="ARBA" id="ARBA00022737"/>
    </source>
</evidence>
<sequence length="1918" mass="210320">MYNILKYCKLVGTKDMPQAQDSADLILLIDGSENVGAANFPYVRDLALRIIERLDVGRDTIRVALVLYSVNPDIKFYLNGYDSKSSVVEAVKGLAYSGGDESNLGAALEEVAESLLSQSAGGRADESVPQMLIVISAGPSTDDTGAGDRALKRAGVITFGASVGDTASADLETVATDKTFVLSAPDFRAVASMVVAVGKRDIIFLIDSTMGATIINSVREFIKRFVEIMPIGPDQVQVGVAQFSNAPRLEMDLNSYGSREELTAALSSIKPRPGQTVNIGAALDFVRTNMLRPEKGSRINQGIPQVLLLMTSKKSSDSVEAPALALQRLGVLTLAAGSKTAEEQELQQIAFADSVAFYMRDFRQMIRNPKAIVDALSTLAGVVVTEQPTEPVVEITTVHTQKVLRDIVFLVDGSTYIGSSNFPFMRDFIINVVNQLDVGSERVRIGLLQFADHPKIEFYLNSHSSRQDVVDKISQLRLSGGSVLNTGAAMNYALENMFRVSTGSRRRQGVQQVLVLITGGPAQDQVKSVADKLALAGVLTFTVSSGQADEALMRNVAFVPDLAYHETSFSSLPALAEVIMPKLITVVGDTDTVTSVFPDEPAAGGERDVAFLIDGTESVRGDFEYIRDFIIKVIEPLDIGIDKVRVSVVQHSERPTPTFYLNTYQTKDEVIRAVNGMTLTGGQTLNTGTALRFMKDTILSERHGSRSLQNVPQFLIVLTGGTSRDNVKDPAGALKTDGVVPFGVGVRDADPRQIAAISHNPSFAFNVREFSELSTVPQKLNNYVSLPREELTLVLQQVQSNAAKRDIVFLLDGSDNTRNGFPEIKLFVKSIVESLSVSESHDRVSVVQFAANPDVNFYLNSHKTKNDMLNAIDKLRHKGGRRLNIGGALQFVRHSVFTSSTGSRRLEGVPQILIVLITKPSSDNVRSSASALKEHDIVSVGVGVGDANLSELEMIAYKPGFTYKVTDFSELPSAQSQLAAILNITKETGETMTGISDLLGSNKRDLVFLLDGSDESRNGLPAIREFIRRMMEDLEIAEDKIRVSVVQYSNDNTVYFNLKTHRSKKAIIHAVRSLRHKGGRPRNTGNALQFVRDHVFTPSSGSRRLEGVPQILFLLTGGKSNDDVSQAALDLKQIGVLSFAIGMKNTKLEELQRIAFSSRFLFNLPVFGELLSIQPEISAFVKAEIQIEPPTVIVELESPQRDIVFLIDGSDDTRNGFPAMKSFVQKVVETLSVGENKDRVRHQDGVPQILILLSGGRSQDDVAISAAALKQDKVVPFCVGTRTSDIIELQMIAHNPSYAFSVLGFDDIGSIYQQLAAFVKRVPRQQSRLKPQNALDPTESIQHDIVFLLDCSDEMRNDFKAMTGFVERMVDKFNVDENKDRVSVVQYSREPSKDVADNVRILRHKGGRPLNSGAALQYVKDNVFTASSGSRNQQGVPQILVLLTGGRSSDDVRNAVKNLRGFGAMVYVVGIKNADTLEIQSISQEASHAFFAADSSNLSGIEQQIFSVIMNNETPAIKHTLYDPNRRDVVFLLDGSDDSQRRFPDIKDFVQRIVADLNIDANRDHVAVLQYSNAAEIDFDLRRYSTQDDVLDAVRGLSHKGGYPHNIGAALQYVKDHVFTPELGSRLLEGVPQILILLSSGRSEDDIRTPVRMLKDTGVITIAIGTTDADTIQLQTISHEPNYAVSITDYEELPTAKQDVLSLLRDASQRPEQTASPKGFDSEKKDVVFLIDGSHDSRNSFEEIRGFVEKMVESLNLDENRDQVAIVQFSRDATANFYLNSYSTKNDVLNFIRTIRHKLGRPLNIGKALKFVQDNVFADSVGGRSAESIPQYLYVFSGGRSGDDVRGPAQSLKENGINTFTIGTKNADTLEMQTISFTPAHYFHVTNFNNLQSIPPSVEATLRGVQETTEMPTAIGKI</sequence>
<comment type="caution">
    <text evidence="9">The sequence shown here is derived from an EMBL/GenBank/DDBJ whole genome shotgun (WGS) entry which is preliminary data.</text>
</comment>
<dbReference type="InterPro" id="IPR036465">
    <property type="entry name" value="vWFA_dom_sf"/>
</dbReference>
<feature type="domain" description="VWFA" evidence="8">
    <location>
        <begin position="201"/>
        <end position="376"/>
    </location>
</feature>
<dbReference type="FunFam" id="3.40.50.410:FF:000003">
    <property type="entry name" value="Collagen type VI alpha 3 chain"/>
    <property type="match status" value="9"/>
</dbReference>
<dbReference type="PANTHER" id="PTHR24020">
    <property type="entry name" value="COLLAGEN ALPHA"/>
    <property type="match status" value="1"/>
</dbReference>
<dbReference type="Gene3D" id="3.40.50.410">
    <property type="entry name" value="von Willebrand factor, type A domain"/>
    <property type="match status" value="11"/>
</dbReference>
<dbReference type="InterPro" id="IPR002035">
    <property type="entry name" value="VWF_A"/>
</dbReference>
<keyword evidence="3" id="KW-0272">Extracellular matrix</keyword>
<protein>
    <recommendedName>
        <fullName evidence="8">VWFA domain-containing protein</fullName>
    </recommendedName>
</protein>
<comment type="subcellular location">
    <subcellularLocation>
        <location evidence="1">Secreted</location>
        <location evidence="1">Extracellular space</location>
        <location evidence="1">Extracellular matrix</location>
    </subcellularLocation>
</comment>
<feature type="domain" description="VWFA" evidence="8">
    <location>
        <begin position="1726"/>
        <end position="1898"/>
    </location>
</feature>
<accession>A0A7J5XZX2</accession>
<dbReference type="SUPFAM" id="SSF53300">
    <property type="entry name" value="vWA-like"/>
    <property type="match status" value="10"/>
</dbReference>
<keyword evidence="2" id="KW-0964">Secreted</keyword>
<feature type="domain" description="VWFA" evidence="8">
    <location>
        <begin position="406"/>
        <end position="583"/>
    </location>
</feature>
<feature type="domain" description="VWFA" evidence="8">
    <location>
        <begin position="24"/>
        <end position="197"/>
    </location>
</feature>
<gene>
    <name evidence="9" type="ORF">F7725_001489</name>
</gene>
<feature type="domain" description="VWFA" evidence="8">
    <location>
        <begin position="1344"/>
        <end position="1505"/>
    </location>
</feature>
<evidence type="ECO:0000256" key="7">
    <source>
        <dbReference type="ARBA" id="ARBA00023119"/>
    </source>
</evidence>
<keyword evidence="10" id="KW-1185">Reference proteome</keyword>
<reference evidence="9 10" key="1">
    <citation type="submission" date="2020-03" db="EMBL/GenBank/DDBJ databases">
        <title>Dissostichus mawsoni Genome sequencing and assembly.</title>
        <authorList>
            <person name="Park H."/>
        </authorList>
    </citation>
    <scope>NUCLEOTIDE SEQUENCE [LARGE SCALE GENOMIC DNA]</scope>
    <source>
        <strain evidence="9">DM0001</strain>
        <tissue evidence="9">Muscle</tissue>
    </source>
</reference>
<evidence type="ECO:0000256" key="1">
    <source>
        <dbReference type="ARBA" id="ARBA00004498"/>
    </source>
</evidence>
<dbReference type="Proteomes" id="UP000518266">
    <property type="component" value="Unassembled WGS sequence"/>
</dbReference>
<feature type="domain" description="VWFA" evidence="8">
    <location>
        <begin position="608"/>
        <end position="780"/>
    </location>
</feature>
<dbReference type="EMBL" id="JAAKFY010000018">
    <property type="protein sequence ID" value="KAF3842640.1"/>
    <property type="molecule type" value="Genomic_DNA"/>
</dbReference>
<dbReference type="GO" id="GO:0007155">
    <property type="term" value="P:cell adhesion"/>
    <property type="evidence" value="ECO:0007669"/>
    <property type="project" value="UniProtKB-KW"/>
</dbReference>
<dbReference type="SMART" id="SM00327">
    <property type="entry name" value="VWA"/>
    <property type="match status" value="10"/>
</dbReference>
<dbReference type="PANTHER" id="PTHR24020:SF13">
    <property type="entry name" value="COLLAGEN ALPHA-3(VI) CHAIN"/>
    <property type="match status" value="1"/>
</dbReference>
<evidence type="ECO:0000256" key="4">
    <source>
        <dbReference type="ARBA" id="ARBA00022729"/>
    </source>
</evidence>
<feature type="domain" description="VWFA" evidence="8">
    <location>
        <begin position="1005"/>
        <end position="1177"/>
    </location>
</feature>
<dbReference type="InterPro" id="IPR050525">
    <property type="entry name" value="ECM_Assembly_Org"/>
</dbReference>
<dbReference type="OrthoDB" id="6132182at2759"/>
<dbReference type="GO" id="GO:0005615">
    <property type="term" value="C:extracellular space"/>
    <property type="evidence" value="ECO:0007669"/>
    <property type="project" value="TreeGrafter"/>
</dbReference>
<name>A0A7J5XZX2_DISMA</name>
<proteinExistence type="predicted"/>
<evidence type="ECO:0000313" key="10">
    <source>
        <dbReference type="Proteomes" id="UP000518266"/>
    </source>
</evidence>
<dbReference type="PRINTS" id="PR00453">
    <property type="entry name" value="VWFADOMAIN"/>
</dbReference>
<evidence type="ECO:0000259" key="8">
    <source>
        <dbReference type="PROSITE" id="PS50234"/>
    </source>
</evidence>
<keyword evidence="6" id="KW-0130">Cell adhesion</keyword>
<keyword evidence="4" id="KW-0732">Signal</keyword>
<dbReference type="Pfam" id="PF00092">
    <property type="entry name" value="VWA"/>
    <property type="match status" value="11"/>
</dbReference>
<dbReference type="GO" id="GO:0005581">
    <property type="term" value="C:collagen trimer"/>
    <property type="evidence" value="ECO:0007669"/>
    <property type="project" value="UniProtKB-KW"/>
</dbReference>
<evidence type="ECO:0000256" key="3">
    <source>
        <dbReference type="ARBA" id="ARBA00022530"/>
    </source>
</evidence>